<evidence type="ECO:0000313" key="2">
    <source>
        <dbReference type="Proteomes" id="UP001518140"/>
    </source>
</evidence>
<keyword evidence="2" id="KW-1185">Reference proteome</keyword>
<evidence type="ECO:0000313" key="1">
    <source>
        <dbReference type="EMBL" id="NGO42533.1"/>
    </source>
</evidence>
<dbReference type="RefSeq" id="WP_165339164.1">
    <property type="nucleotide sequence ID" value="NZ_JAAKZX010000023.1"/>
</dbReference>
<accession>A0ABX0DQG0</accession>
<dbReference type="EMBL" id="JAAKZX010000023">
    <property type="protein sequence ID" value="NGO42533.1"/>
    <property type="molecule type" value="Genomic_DNA"/>
</dbReference>
<dbReference type="Proteomes" id="UP001518140">
    <property type="component" value="Unassembled WGS sequence"/>
</dbReference>
<proteinExistence type="predicted"/>
<sequence>MSSLFSRPAVTPVKLSEPPVLESWDATAHPSQQRLRGYLDSVAALFGPILAEDTTHLALALDVGLADHVALTRGGHDLDNYLFPLARRFGAGRFDAVFARKRHDASSTIAVGPALRQGPDRAAVPPLLSVRTSVSATSAAWKEAIHQACRAAHPEPAPEGPLQVQLCFRVSAGRNWSTLWKPAIDALGPLLGMPDPDRPFRPSDDRIVDLALHRNVDDSLGHDVVIAVWCNRVTPSIAQVGQGEETSMHTSGGSTRSS</sequence>
<protein>
    <submittedName>
        <fullName evidence="1">Uncharacterized protein</fullName>
    </submittedName>
</protein>
<name>A0ABX0DQG0_9ACTN</name>
<comment type="caution">
    <text evidence="1">The sequence shown here is derived from an EMBL/GenBank/DDBJ whole genome shotgun (WGS) entry which is preliminary data.</text>
</comment>
<reference evidence="1 2" key="1">
    <citation type="submission" date="2020-02" db="EMBL/GenBank/DDBJ databases">
        <title>Whole-genome analyses of novel actinobacteria.</title>
        <authorList>
            <person name="Sahin N."/>
            <person name="Tokatli A."/>
        </authorList>
    </citation>
    <scope>NUCLEOTIDE SEQUENCE [LARGE SCALE GENOMIC DNA]</scope>
    <source>
        <strain evidence="1 2">YC419</strain>
    </source>
</reference>
<organism evidence="1 2">
    <name type="scientific">Streptomyces ureilyticus</name>
    <dbReference type="NCBI Taxonomy" id="1775131"/>
    <lineage>
        <taxon>Bacteria</taxon>
        <taxon>Bacillati</taxon>
        <taxon>Actinomycetota</taxon>
        <taxon>Actinomycetes</taxon>
        <taxon>Kitasatosporales</taxon>
        <taxon>Streptomycetaceae</taxon>
        <taxon>Streptomyces</taxon>
    </lineage>
</organism>
<gene>
    <name evidence="1" type="ORF">G6048_10265</name>
</gene>